<evidence type="ECO:0000256" key="6">
    <source>
        <dbReference type="ARBA" id="ARBA00022892"/>
    </source>
</evidence>
<dbReference type="Ensembl" id="ENSFCTT00005002674.1">
    <property type="protein sequence ID" value="ENSFCTP00005001567.1"/>
    <property type="gene ID" value="ENSFCTG00005001025.1"/>
</dbReference>
<evidence type="ECO:0000256" key="3">
    <source>
        <dbReference type="ARBA" id="ARBA00022448"/>
    </source>
</evidence>
<feature type="domain" description="BAP29/BAP31 transmembrane" evidence="14">
    <location>
        <begin position="118"/>
        <end position="252"/>
    </location>
</feature>
<dbReference type="PANTHER" id="PTHR12701:SF15">
    <property type="entry name" value="B-CELL RECEPTOR-ASSOCIATED PROTEIN 31"/>
    <property type="match status" value="1"/>
</dbReference>
<feature type="region of interest" description="Disordered" evidence="12">
    <location>
        <begin position="54"/>
        <end position="79"/>
    </location>
</feature>
<evidence type="ECO:0000256" key="2">
    <source>
        <dbReference type="ARBA" id="ARBA00007956"/>
    </source>
</evidence>
<accession>A0ABI7VTQ7</accession>
<dbReference type="Gene3D" id="1.20.5.110">
    <property type="match status" value="1"/>
</dbReference>
<keyword evidence="6" id="KW-0931">ER-Golgi transport</keyword>
<evidence type="ECO:0000256" key="12">
    <source>
        <dbReference type="SAM" id="MobiDB-lite"/>
    </source>
</evidence>
<keyword evidence="7" id="KW-0653">Protein transport</keyword>
<dbReference type="InterPro" id="IPR041672">
    <property type="entry name" value="Bap31/Bap29_C"/>
</dbReference>
<reference evidence="16" key="3">
    <citation type="submission" date="2025-09" db="UniProtKB">
        <authorList>
            <consortium name="Ensembl"/>
        </authorList>
    </citation>
    <scope>IDENTIFICATION</scope>
    <source>
        <strain evidence="16">breed Abyssinian</strain>
    </source>
</reference>
<comment type="similarity">
    <text evidence="2">Belongs to the BCAP29/BCAP31 family.</text>
</comment>
<evidence type="ECO:0000256" key="5">
    <source>
        <dbReference type="ARBA" id="ARBA00022824"/>
    </source>
</evidence>
<dbReference type="InterPro" id="IPR008417">
    <property type="entry name" value="BAP29/BAP31"/>
</dbReference>
<name>A0ABI7VTQ7_FELCA</name>
<evidence type="ECO:0000313" key="17">
    <source>
        <dbReference type="Proteomes" id="UP000823872"/>
    </source>
</evidence>
<feature type="compositionally biased region" description="Basic residues" evidence="12">
    <location>
        <begin position="62"/>
        <end position="79"/>
    </location>
</feature>
<keyword evidence="5" id="KW-0256">Endoplasmic reticulum</keyword>
<evidence type="ECO:0000256" key="11">
    <source>
        <dbReference type="SAM" id="Coils"/>
    </source>
</evidence>
<feature type="transmembrane region" description="Helical" evidence="13">
    <location>
        <begin position="220"/>
        <end position="237"/>
    </location>
</feature>
<proteinExistence type="inferred from homology"/>
<evidence type="ECO:0000259" key="14">
    <source>
        <dbReference type="Pfam" id="PF05529"/>
    </source>
</evidence>
<evidence type="ECO:0000256" key="8">
    <source>
        <dbReference type="ARBA" id="ARBA00022989"/>
    </source>
</evidence>
<keyword evidence="17" id="KW-1185">Reference proteome</keyword>
<evidence type="ECO:0000256" key="1">
    <source>
        <dbReference type="ARBA" id="ARBA00004477"/>
    </source>
</evidence>
<organism evidence="16 17">
    <name type="scientific">Felis catus</name>
    <name type="common">Cat</name>
    <name type="synonym">Felis silvestris catus</name>
    <dbReference type="NCBI Taxonomy" id="9685"/>
    <lineage>
        <taxon>Eukaryota</taxon>
        <taxon>Metazoa</taxon>
        <taxon>Chordata</taxon>
        <taxon>Craniata</taxon>
        <taxon>Vertebrata</taxon>
        <taxon>Euteleostomi</taxon>
        <taxon>Mammalia</taxon>
        <taxon>Eutheria</taxon>
        <taxon>Laurasiatheria</taxon>
        <taxon>Carnivora</taxon>
        <taxon>Feliformia</taxon>
        <taxon>Felidae</taxon>
        <taxon>Felinae</taxon>
        <taxon>Felis</taxon>
    </lineage>
</organism>
<dbReference type="PANTHER" id="PTHR12701">
    <property type="entry name" value="BCR-ASSOCIATED PROTEIN, BAP"/>
    <property type="match status" value="1"/>
</dbReference>
<gene>
    <name evidence="16" type="primary">BCAP31</name>
</gene>
<reference evidence="16" key="2">
    <citation type="submission" date="2025-08" db="UniProtKB">
        <authorList>
            <consortium name="Ensembl"/>
        </authorList>
    </citation>
    <scope>IDENTIFICATION</scope>
    <source>
        <strain evidence="16">breed Abyssinian</strain>
    </source>
</reference>
<dbReference type="Pfam" id="PF05529">
    <property type="entry name" value="Bap31"/>
    <property type="match status" value="1"/>
</dbReference>
<sequence length="363" mass="41032">MALLMKVAGRAMRSHCRSCQLKARGSLRTMQRASRPSRRATYTDRKVRLTREAECSASSPVSRHRVLGKSSRRSPKSRRKNTLFTLALAAVAPETSCVDSPAGNKLTSHCWKPSSNRMSLQWTAVATFLYAEVFAVLLLCIPFISPKRWQKIFKSRLVELVVMYGNTFFVVLIVILVLLVIDAVREIRKYDDVTEKVNLQNNPGAMEHFHMKLFRAQRNLYIAGFSLLLSFLLRRLVTLISQQATLLASNEAFKKQAESASEAAKKYMEENDQLKKEAAAGGVKLDGRDAEEKVGEENRSLKAELKKLKDELDISKQKLEKAENEALAMRKQSEGLTKEYDRLLEEHAKLQAAVDGPTDKKEE</sequence>
<evidence type="ECO:0000313" key="16">
    <source>
        <dbReference type="Ensembl" id="ENSFCTP00005001567.1"/>
    </source>
</evidence>
<reference evidence="16 17" key="1">
    <citation type="submission" date="2021-02" db="EMBL/GenBank/DDBJ databases">
        <title>Safari Cat Assemblies.</title>
        <authorList>
            <person name="Bredemeyer K.R."/>
            <person name="Murphy W.J."/>
        </authorList>
    </citation>
    <scope>NUCLEOTIDE SEQUENCE [LARGE SCALE GENOMIC DNA]</scope>
</reference>
<dbReference type="Proteomes" id="UP000823872">
    <property type="component" value="Chromosome X"/>
</dbReference>
<feature type="coiled-coil region" evidence="11">
    <location>
        <begin position="250"/>
        <end position="353"/>
    </location>
</feature>
<dbReference type="GeneTree" id="ENSGT00390000011863"/>
<feature type="transmembrane region" description="Helical" evidence="13">
    <location>
        <begin position="157"/>
        <end position="181"/>
    </location>
</feature>
<evidence type="ECO:0000259" key="15">
    <source>
        <dbReference type="Pfam" id="PF18035"/>
    </source>
</evidence>
<evidence type="ECO:0000256" key="7">
    <source>
        <dbReference type="ARBA" id="ARBA00022927"/>
    </source>
</evidence>
<evidence type="ECO:0000256" key="9">
    <source>
        <dbReference type="ARBA" id="ARBA00023054"/>
    </source>
</evidence>
<keyword evidence="10 13" id="KW-0472">Membrane</keyword>
<dbReference type="InterPro" id="IPR040463">
    <property type="entry name" value="BAP29/BAP31_N"/>
</dbReference>
<comment type="subcellular location">
    <subcellularLocation>
        <location evidence="1">Endoplasmic reticulum membrane</location>
        <topology evidence="1">Multi-pass membrane protein</topology>
    </subcellularLocation>
</comment>
<protein>
    <recommendedName>
        <fullName evidence="18">B-cell receptor-associated protein</fullName>
    </recommendedName>
</protein>
<evidence type="ECO:0000256" key="4">
    <source>
        <dbReference type="ARBA" id="ARBA00022692"/>
    </source>
</evidence>
<evidence type="ECO:0000256" key="10">
    <source>
        <dbReference type="ARBA" id="ARBA00023136"/>
    </source>
</evidence>
<feature type="domain" description="Bap31/Bap29 cytoplasmic coiled-coil" evidence="15">
    <location>
        <begin position="304"/>
        <end position="363"/>
    </location>
</feature>
<keyword evidence="4 13" id="KW-0812">Transmembrane</keyword>
<evidence type="ECO:0008006" key="18">
    <source>
        <dbReference type="Google" id="ProtNLM"/>
    </source>
</evidence>
<feature type="transmembrane region" description="Helical" evidence="13">
    <location>
        <begin position="121"/>
        <end position="145"/>
    </location>
</feature>
<keyword evidence="9 11" id="KW-0175">Coiled coil</keyword>
<evidence type="ECO:0000256" key="13">
    <source>
        <dbReference type="SAM" id="Phobius"/>
    </source>
</evidence>
<keyword evidence="3" id="KW-0813">Transport</keyword>
<keyword evidence="8 13" id="KW-1133">Transmembrane helix</keyword>
<dbReference type="Pfam" id="PF18035">
    <property type="entry name" value="Bap31_Bap29_C"/>
    <property type="match status" value="1"/>
</dbReference>